<sequence length="107" mass="11818">MKPTPLTNEVVWTGRALREARVGRGVSLEQLAERTRVLKRHIENIEADRYAELPAAVYLRGMLVGIARELRLDSLKVVRAYLAALEAAPPAAEPPALRPAGPGRSRR</sequence>
<evidence type="ECO:0000313" key="1">
    <source>
        <dbReference type="EMBL" id="BDG07539.1"/>
    </source>
</evidence>
<keyword evidence="2" id="KW-1185">Reference proteome</keyword>
<dbReference type="PANTHER" id="PTHR34475:SF1">
    <property type="entry name" value="CYTOSKELETON PROTEIN RODZ"/>
    <property type="match status" value="1"/>
</dbReference>
<evidence type="ECO:0008006" key="3">
    <source>
        <dbReference type="Google" id="ProtNLM"/>
    </source>
</evidence>
<accession>A0ABN6N2W1</accession>
<dbReference type="EMBL" id="AP025592">
    <property type="protein sequence ID" value="BDG07539.1"/>
    <property type="molecule type" value="Genomic_DNA"/>
</dbReference>
<dbReference type="Proteomes" id="UP001162734">
    <property type="component" value="Chromosome"/>
</dbReference>
<name>A0ABN6N2W1_9BACT</name>
<dbReference type="PANTHER" id="PTHR34475">
    <property type="match status" value="1"/>
</dbReference>
<dbReference type="CDD" id="cd00093">
    <property type="entry name" value="HTH_XRE"/>
    <property type="match status" value="1"/>
</dbReference>
<protein>
    <recommendedName>
        <fullName evidence="3">Helix-turn-helix protein</fullName>
    </recommendedName>
</protein>
<gene>
    <name evidence="1" type="ORF">AMPC_06520</name>
</gene>
<evidence type="ECO:0000313" key="2">
    <source>
        <dbReference type="Proteomes" id="UP001162734"/>
    </source>
</evidence>
<dbReference type="Gene3D" id="1.10.260.40">
    <property type="entry name" value="lambda repressor-like DNA-binding domains"/>
    <property type="match status" value="1"/>
</dbReference>
<reference evidence="2" key="1">
    <citation type="journal article" date="2022" name="Int. J. Syst. Evol. Microbiol.">
        <title>Anaeromyxobacter oryzae sp. nov., Anaeromyxobacter diazotrophicus sp. nov. and Anaeromyxobacter paludicola sp. nov., isolated from paddy soils.</title>
        <authorList>
            <person name="Itoh H."/>
            <person name="Xu Z."/>
            <person name="Mise K."/>
            <person name="Masuda Y."/>
            <person name="Ushijima N."/>
            <person name="Hayakawa C."/>
            <person name="Shiratori Y."/>
            <person name="Senoo K."/>
        </authorList>
    </citation>
    <scope>NUCLEOTIDE SEQUENCE [LARGE SCALE GENOMIC DNA]</scope>
    <source>
        <strain evidence="2">Red630</strain>
    </source>
</reference>
<dbReference type="InterPro" id="IPR001387">
    <property type="entry name" value="Cro/C1-type_HTH"/>
</dbReference>
<organism evidence="1 2">
    <name type="scientific">Anaeromyxobacter paludicola</name>
    <dbReference type="NCBI Taxonomy" id="2918171"/>
    <lineage>
        <taxon>Bacteria</taxon>
        <taxon>Pseudomonadati</taxon>
        <taxon>Myxococcota</taxon>
        <taxon>Myxococcia</taxon>
        <taxon>Myxococcales</taxon>
        <taxon>Cystobacterineae</taxon>
        <taxon>Anaeromyxobacteraceae</taxon>
        <taxon>Anaeromyxobacter</taxon>
    </lineage>
</organism>
<dbReference type="InterPro" id="IPR010982">
    <property type="entry name" value="Lambda_DNA-bd_dom_sf"/>
</dbReference>
<dbReference type="InterPro" id="IPR050400">
    <property type="entry name" value="Bact_Cytoskel_RodZ"/>
</dbReference>
<dbReference type="Pfam" id="PF13413">
    <property type="entry name" value="HTH_25"/>
    <property type="match status" value="1"/>
</dbReference>
<dbReference type="SUPFAM" id="SSF47413">
    <property type="entry name" value="lambda repressor-like DNA-binding domains"/>
    <property type="match status" value="1"/>
</dbReference>
<dbReference type="RefSeq" id="WP_248344317.1">
    <property type="nucleotide sequence ID" value="NZ_AP025592.1"/>
</dbReference>
<proteinExistence type="predicted"/>